<feature type="active site" description="Proton donor/acceptor" evidence="7">
    <location>
        <position position="347"/>
    </location>
</feature>
<keyword evidence="6 7" id="KW-0961">Cell wall biogenesis/degradation</keyword>
<dbReference type="CDD" id="cd16913">
    <property type="entry name" value="YkuD_like"/>
    <property type="match status" value="1"/>
</dbReference>
<dbReference type="PANTHER" id="PTHR30582:SF2">
    <property type="entry name" value="L,D-TRANSPEPTIDASE YCIB-RELATED"/>
    <property type="match status" value="1"/>
</dbReference>
<sequence length="418" mass="44653">MTVDRRIGVRVLAVVLVLTGTLGVVVAVGLSHCWGCDRAGGSYQHSADAPRPPADLVISPGLGATDVDPLGPVRVSASFASLSEVAMTNEQGVRIVGVTTPDGAVWKPAVPLGYGRTYTVTATATAPDGARLQRVSTFSTLVPGNQTRVRLTTTSGADVRDGATYGIGTVVVARFDEPIVDQAAAERRLVVSTAPAVTGSWYWLDNQTVHWRPAQYFAPGTAVTVQANIYGAALGGGLYGQEDVHVGFVIGDAHVAIADDATKQVSVFNNGQLVRTMPTSMGMGGTETVNGQTLSFWTQRGIYTVMDKANPVVMDSSTYGLPINSRLGYRETISWATRISTDGIYLHQLESTVWAQGNTNVSHGCLNLNPDNARWFYDFSQPGDVVEVRNTGGEPLQVWQNGDWSVPWEQWVKGSALR</sequence>
<dbReference type="InterPro" id="IPR038063">
    <property type="entry name" value="Transpep_catalytic_dom"/>
</dbReference>
<feature type="active site" description="Nucleophile" evidence="7">
    <location>
        <position position="365"/>
    </location>
</feature>
<comment type="pathway">
    <text evidence="1 7">Cell wall biogenesis; peptidoglycan biosynthesis.</text>
</comment>
<dbReference type="Gene3D" id="2.60.40.3780">
    <property type="match status" value="1"/>
</dbReference>
<keyword evidence="10" id="KW-1185">Reference proteome</keyword>
<dbReference type="InterPro" id="IPR005490">
    <property type="entry name" value="LD_TPept_cat_dom"/>
</dbReference>
<organism evidence="9 10">
    <name type="scientific">Mycolicibacterium lutetiense</name>
    <dbReference type="NCBI Taxonomy" id="1641992"/>
    <lineage>
        <taxon>Bacteria</taxon>
        <taxon>Bacillati</taxon>
        <taxon>Actinomycetota</taxon>
        <taxon>Actinomycetes</taxon>
        <taxon>Mycobacteriales</taxon>
        <taxon>Mycobacteriaceae</taxon>
        <taxon>Mycolicibacterium</taxon>
    </lineage>
</organism>
<evidence type="ECO:0000256" key="5">
    <source>
        <dbReference type="ARBA" id="ARBA00023315"/>
    </source>
</evidence>
<name>A0ABS4ZS84_9MYCO</name>
<dbReference type="InterPro" id="IPR041280">
    <property type="entry name" value="Big_10"/>
</dbReference>
<evidence type="ECO:0000256" key="1">
    <source>
        <dbReference type="ARBA" id="ARBA00004752"/>
    </source>
</evidence>
<dbReference type="SUPFAM" id="SSF141523">
    <property type="entry name" value="L,D-transpeptidase catalytic domain-like"/>
    <property type="match status" value="1"/>
</dbReference>
<dbReference type="Gene3D" id="2.40.440.10">
    <property type="entry name" value="L,D-transpeptidase catalytic domain-like"/>
    <property type="match status" value="1"/>
</dbReference>
<evidence type="ECO:0000256" key="2">
    <source>
        <dbReference type="ARBA" id="ARBA00022679"/>
    </source>
</evidence>
<dbReference type="PROSITE" id="PS52029">
    <property type="entry name" value="LD_TPASE"/>
    <property type="match status" value="1"/>
</dbReference>
<evidence type="ECO:0000313" key="9">
    <source>
        <dbReference type="EMBL" id="MBP2452367.1"/>
    </source>
</evidence>
<dbReference type="EMBL" id="JAGIOP010000002">
    <property type="protein sequence ID" value="MBP2452367.1"/>
    <property type="molecule type" value="Genomic_DNA"/>
</dbReference>
<evidence type="ECO:0000256" key="7">
    <source>
        <dbReference type="PROSITE-ProRule" id="PRU01373"/>
    </source>
</evidence>
<proteinExistence type="predicted"/>
<dbReference type="Proteomes" id="UP000694460">
    <property type="component" value="Unassembled WGS sequence"/>
</dbReference>
<evidence type="ECO:0000256" key="4">
    <source>
        <dbReference type="ARBA" id="ARBA00022984"/>
    </source>
</evidence>
<gene>
    <name evidence="9" type="ORF">JOF57_002280</name>
</gene>
<protein>
    <submittedName>
        <fullName evidence="9">Lipoprotein-anchoring transpeptidase ErfK/SrfK</fullName>
    </submittedName>
</protein>
<comment type="caution">
    <text evidence="9">The sequence shown here is derived from an EMBL/GenBank/DDBJ whole genome shotgun (WGS) entry which is preliminary data.</text>
</comment>
<evidence type="ECO:0000256" key="6">
    <source>
        <dbReference type="ARBA" id="ARBA00023316"/>
    </source>
</evidence>
<dbReference type="PANTHER" id="PTHR30582">
    <property type="entry name" value="L,D-TRANSPEPTIDASE"/>
    <property type="match status" value="1"/>
</dbReference>
<keyword evidence="2" id="KW-0808">Transferase</keyword>
<reference evidence="9 10" key="1">
    <citation type="submission" date="2021-03" db="EMBL/GenBank/DDBJ databases">
        <title>Sequencing the genomes of 1000 actinobacteria strains.</title>
        <authorList>
            <person name="Klenk H.-P."/>
        </authorList>
    </citation>
    <scope>NUCLEOTIDE SEQUENCE [LARGE SCALE GENOMIC DNA]</scope>
    <source>
        <strain evidence="9 10">DSM 46713</strain>
    </source>
</reference>
<dbReference type="Pfam" id="PF03734">
    <property type="entry name" value="YkuD"/>
    <property type="match status" value="1"/>
</dbReference>
<evidence type="ECO:0000313" key="10">
    <source>
        <dbReference type="Proteomes" id="UP000694460"/>
    </source>
</evidence>
<accession>A0ABS4ZS84</accession>
<dbReference type="RefSeq" id="WP_307870001.1">
    <property type="nucleotide sequence ID" value="NZ_JAGIOP010000002.1"/>
</dbReference>
<evidence type="ECO:0000256" key="3">
    <source>
        <dbReference type="ARBA" id="ARBA00022960"/>
    </source>
</evidence>
<dbReference type="Pfam" id="PF17964">
    <property type="entry name" value="Big_10"/>
    <property type="match status" value="1"/>
</dbReference>
<evidence type="ECO:0000259" key="8">
    <source>
        <dbReference type="PROSITE" id="PS52029"/>
    </source>
</evidence>
<feature type="domain" description="L,D-TPase catalytic" evidence="8">
    <location>
        <begin position="254"/>
        <end position="389"/>
    </location>
</feature>
<dbReference type="InterPro" id="IPR050979">
    <property type="entry name" value="LD-transpeptidase"/>
</dbReference>
<keyword evidence="9" id="KW-0449">Lipoprotein</keyword>
<keyword evidence="5" id="KW-0012">Acyltransferase</keyword>
<keyword evidence="4 7" id="KW-0573">Peptidoglycan synthesis</keyword>
<dbReference type="Gene3D" id="2.60.40.3710">
    <property type="match status" value="1"/>
</dbReference>
<keyword evidence="3 7" id="KW-0133">Cell shape</keyword>